<dbReference type="AlphaFoldDB" id="A0A0N5ACR4"/>
<proteinExistence type="inferred from homology"/>
<dbReference type="FunFam" id="3.40.50.300:FF:001370">
    <property type="entry name" value="p-GlycoProtein related"/>
    <property type="match status" value="1"/>
</dbReference>
<protein>
    <submittedName>
        <fullName evidence="11">ABC transporter domain-containing protein</fullName>
    </submittedName>
</protein>
<dbReference type="PROSITE" id="PS50893">
    <property type="entry name" value="ABC_TRANSPORTER_2"/>
    <property type="match status" value="1"/>
</dbReference>
<evidence type="ECO:0000256" key="5">
    <source>
        <dbReference type="ARBA" id="ARBA00022741"/>
    </source>
</evidence>
<keyword evidence="7" id="KW-1133">Transmembrane helix</keyword>
<dbReference type="GO" id="GO:0042626">
    <property type="term" value="F:ATPase-coupled transmembrane transporter activity"/>
    <property type="evidence" value="ECO:0007669"/>
    <property type="project" value="TreeGrafter"/>
</dbReference>
<dbReference type="InterPro" id="IPR036640">
    <property type="entry name" value="ABC1_TM_sf"/>
</dbReference>
<evidence type="ECO:0000256" key="3">
    <source>
        <dbReference type="ARBA" id="ARBA00022692"/>
    </source>
</evidence>
<dbReference type="InterPro" id="IPR039421">
    <property type="entry name" value="Type_1_exporter"/>
</dbReference>
<dbReference type="Proteomes" id="UP000046393">
    <property type="component" value="Unplaced"/>
</dbReference>
<comment type="similarity">
    <text evidence="2">Belongs to the ABC transporter superfamily. ABCB family. Multidrug resistance exporter (TC 3.A.1.201) subfamily.</text>
</comment>
<dbReference type="WBParaSite" id="SMUV_0000194401-mRNA-1">
    <property type="protein sequence ID" value="SMUV_0000194401-mRNA-1"/>
    <property type="gene ID" value="SMUV_0000194401"/>
</dbReference>
<dbReference type="GO" id="GO:0005524">
    <property type="term" value="F:ATP binding"/>
    <property type="evidence" value="ECO:0007669"/>
    <property type="project" value="UniProtKB-KW"/>
</dbReference>
<evidence type="ECO:0000313" key="11">
    <source>
        <dbReference type="WBParaSite" id="SMUV_0000194401-mRNA-1"/>
    </source>
</evidence>
<evidence type="ECO:0000313" key="10">
    <source>
        <dbReference type="Proteomes" id="UP000046393"/>
    </source>
</evidence>
<keyword evidence="8" id="KW-0472">Membrane</keyword>
<dbReference type="GO" id="GO:0016020">
    <property type="term" value="C:membrane"/>
    <property type="evidence" value="ECO:0007669"/>
    <property type="project" value="UniProtKB-SubCell"/>
</dbReference>
<feature type="domain" description="ABC transporter" evidence="9">
    <location>
        <begin position="49"/>
        <end position="289"/>
    </location>
</feature>
<keyword evidence="10" id="KW-1185">Reference proteome</keyword>
<reference evidence="11" key="1">
    <citation type="submission" date="2017-02" db="UniProtKB">
        <authorList>
            <consortium name="WormBaseParasite"/>
        </authorList>
    </citation>
    <scope>IDENTIFICATION</scope>
</reference>
<dbReference type="SMART" id="SM00382">
    <property type="entry name" value="AAA"/>
    <property type="match status" value="1"/>
</dbReference>
<evidence type="ECO:0000256" key="8">
    <source>
        <dbReference type="ARBA" id="ARBA00023136"/>
    </source>
</evidence>
<dbReference type="Gene3D" id="3.40.50.300">
    <property type="entry name" value="P-loop containing nucleotide triphosphate hydrolases"/>
    <property type="match status" value="1"/>
</dbReference>
<evidence type="ECO:0000256" key="6">
    <source>
        <dbReference type="ARBA" id="ARBA00022840"/>
    </source>
</evidence>
<comment type="subcellular location">
    <subcellularLocation>
        <location evidence="1">Membrane</location>
        <topology evidence="1">Multi-pass membrane protein</topology>
    </subcellularLocation>
</comment>
<keyword evidence="3" id="KW-0812">Transmembrane</keyword>
<keyword evidence="5" id="KW-0547">Nucleotide-binding</keyword>
<accession>A0A0N5ACR4</accession>
<dbReference type="PANTHER" id="PTHR24221">
    <property type="entry name" value="ATP-BINDING CASSETTE SUB-FAMILY B"/>
    <property type="match status" value="1"/>
</dbReference>
<sequence length="294" mass="32359">SFCVLLFAPYFPEIVEAHSAAKSVFAIIDSKPITGDHEKGIKPEITGKLRFKDVSFSYPQRKNRHVMENMNFEAKPGQTIALVGESGCGKSTAISLIERYYDVDSGTLLFDDLDLRKIGLKYLRTQVALVGQEPRLFAGTIRENICLGLDEDISTEKINGALEIANAKSFKIIETLDLQGLDTEVGEKGTQLSGGQKQRIAIARAVIRNPKILLLDEATSALDSEAEKLVQVALDAASEGRTCITIAHRLSSIQNANLILFIENGKVQESGTHSSLMSRKGKYYELIKRQDLNS</sequence>
<dbReference type="Gene3D" id="1.20.1560.10">
    <property type="entry name" value="ABC transporter type 1, transmembrane domain"/>
    <property type="match status" value="1"/>
</dbReference>
<name>A0A0N5ACR4_9BILA</name>
<dbReference type="PROSITE" id="PS00211">
    <property type="entry name" value="ABC_TRANSPORTER_1"/>
    <property type="match status" value="1"/>
</dbReference>
<evidence type="ECO:0000256" key="7">
    <source>
        <dbReference type="ARBA" id="ARBA00022989"/>
    </source>
</evidence>
<evidence type="ECO:0000256" key="2">
    <source>
        <dbReference type="ARBA" id="ARBA00007577"/>
    </source>
</evidence>
<organism evidence="10 11">
    <name type="scientific">Syphacia muris</name>
    <dbReference type="NCBI Taxonomy" id="451379"/>
    <lineage>
        <taxon>Eukaryota</taxon>
        <taxon>Metazoa</taxon>
        <taxon>Ecdysozoa</taxon>
        <taxon>Nematoda</taxon>
        <taxon>Chromadorea</taxon>
        <taxon>Rhabditida</taxon>
        <taxon>Spirurina</taxon>
        <taxon>Oxyuridomorpha</taxon>
        <taxon>Oxyuroidea</taxon>
        <taxon>Oxyuridae</taxon>
        <taxon>Syphacia</taxon>
    </lineage>
</organism>
<dbReference type="InterPro" id="IPR017871">
    <property type="entry name" value="ABC_transporter-like_CS"/>
</dbReference>
<dbReference type="SUPFAM" id="SSF52540">
    <property type="entry name" value="P-loop containing nucleoside triphosphate hydrolases"/>
    <property type="match status" value="1"/>
</dbReference>
<evidence type="ECO:0000256" key="1">
    <source>
        <dbReference type="ARBA" id="ARBA00004141"/>
    </source>
</evidence>
<dbReference type="InterPro" id="IPR003439">
    <property type="entry name" value="ABC_transporter-like_ATP-bd"/>
</dbReference>
<keyword evidence="6" id="KW-0067">ATP-binding</keyword>
<dbReference type="CDD" id="cd03249">
    <property type="entry name" value="ABC_MTABC3_MDL1_MDL2"/>
    <property type="match status" value="1"/>
</dbReference>
<dbReference type="InterPro" id="IPR027417">
    <property type="entry name" value="P-loop_NTPase"/>
</dbReference>
<dbReference type="PANTHER" id="PTHR24221:SF243">
    <property type="entry name" value="P-GLYCOPROTEIN RELATED"/>
    <property type="match status" value="1"/>
</dbReference>
<dbReference type="Pfam" id="PF00005">
    <property type="entry name" value="ABC_tran"/>
    <property type="match status" value="1"/>
</dbReference>
<dbReference type="GO" id="GO:0016887">
    <property type="term" value="F:ATP hydrolysis activity"/>
    <property type="evidence" value="ECO:0007669"/>
    <property type="project" value="InterPro"/>
</dbReference>
<dbReference type="GO" id="GO:0009636">
    <property type="term" value="P:response to toxic substance"/>
    <property type="evidence" value="ECO:0007669"/>
    <property type="project" value="UniProtKB-ARBA"/>
</dbReference>
<dbReference type="STRING" id="451379.A0A0N5ACR4"/>
<keyword evidence="4" id="KW-0677">Repeat</keyword>
<evidence type="ECO:0000256" key="4">
    <source>
        <dbReference type="ARBA" id="ARBA00022737"/>
    </source>
</evidence>
<dbReference type="InterPro" id="IPR003593">
    <property type="entry name" value="AAA+_ATPase"/>
</dbReference>
<evidence type="ECO:0000259" key="9">
    <source>
        <dbReference type="PROSITE" id="PS50893"/>
    </source>
</evidence>